<dbReference type="Pfam" id="PF00505">
    <property type="entry name" value="HMG_box"/>
    <property type="match status" value="1"/>
</dbReference>
<feature type="DNA-binding region" description="HMG box" evidence="4">
    <location>
        <begin position="165"/>
        <end position="238"/>
    </location>
</feature>
<dbReference type="EMBL" id="OC915357">
    <property type="protein sequence ID" value="CAD7640058.1"/>
    <property type="molecule type" value="Genomic_DNA"/>
</dbReference>
<feature type="domain" description="HMG box" evidence="6">
    <location>
        <begin position="165"/>
        <end position="238"/>
    </location>
</feature>
<dbReference type="InterPro" id="IPR050342">
    <property type="entry name" value="HMGB"/>
</dbReference>
<dbReference type="GO" id="GO:0005634">
    <property type="term" value="C:nucleus"/>
    <property type="evidence" value="ECO:0007669"/>
    <property type="project" value="UniProtKB-SubCell"/>
</dbReference>
<evidence type="ECO:0000256" key="3">
    <source>
        <dbReference type="ARBA" id="ARBA00023242"/>
    </source>
</evidence>
<dbReference type="OrthoDB" id="10070927at2759"/>
<dbReference type="SMART" id="SM00398">
    <property type="entry name" value="HMG"/>
    <property type="match status" value="1"/>
</dbReference>
<dbReference type="EMBL" id="CAJPVJ010000532">
    <property type="protein sequence ID" value="CAG2162775.1"/>
    <property type="molecule type" value="Genomic_DNA"/>
</dbReference>
<accession>A0A7R9QC42</accession>
<dbReference type="InterPro" id="IPR009071">
    <property type="entry name" value="HMG_box_dom"/>
</dbReference>
<dbReference type="PANTHER" id="PTHR48112">
    <property type="entry name" value="HIGH MOBILITY GROUP PROTEIN DSP1"/>
    <property type="match status" value="1"/>
</dbReference>
<dbReference type="SUPFAM" id="SSF47095">
    <property type="entry name" value="HMG-box"/>
    <property type="match status" value="1"/>
</dbReference>
<reference evidence="7" key="1">
    <citation type="submission" date="2020-11" db="EMBL/GenBank/DDBJ databases">
        <authorList>
            <person name="Tran Van P."/>
        </authorList>
    </citation>
    <scope>NUCLEOTIDE SEQUENCE</scope>
</reference>
<feature type="region of interest" description="Disordered" evidence="5">
    <location>
        <begin position="121"/>
        <end position="154"/>
    </location>
</feature>
<evidence type="ECO:0000256" key="5">
    <source>
        <dbReference type="SAM" id="MobiDB-lite"/>
    </source>
</evidence>
<dbReference type="AlphaFoldDB" id="A0A7R9QC42"/>
<name>A0A7R9QC42_9ACAR</name>
<dbReference type="GO" id="GO:0003677">
    <property type="term" value="F:DNA binding"/>
    <property type="evidence" value="ECO:0007669"/>
    <property type="project" value="UniProtKB-UniRule"/>
</dbReference>
<evidence type="ECO:0000259" key="6">
    <source>
        <dbReference type="PROSITE" id="PS50118"/>
    </source>
</evidence>
<dbReference type="InterPro" id="IPR056513">
    <property type="entry name" value="INO80F"/>
</dbReference>
<organism evidence="7">
    <name type="scientific">Oppiella nova</name>
    <dbReference type="NCBI Taxonomy" id="334625"/>
    <lineage>
        <taxon>Eukaryota</taxon>
        <taxon>Metazoa</taxon>
        <taxon>Ecdysozoa</taxon>
        <taxon>Arthropoda</taxon>
        <taxon>Chelicerata</taxon>
        <taxon>Arachnida</taxon>
        <taxon>Acari</taxon>
        <taxon>Acariformes</taxon>
        <taxon>Sarcoptiformes</taxon>
        <taxon>Oribatida</taxon>
        <taxon>Brachypylina</taxon>
        <taxon>Oppioidea</taxon>
        <taxon>Oppiidae</taxon>
        <taxon>Oppiella</taxon>
    </lineage>
</organism>
<evidence type="ECO:0000313" key="7">
    <source>
        <dbReference type="EMBL" id="CAD7640058.1"/>
    </source>
</evidence>
<evidence type="ECO:0000256" key="4">
    <source>
        <dbReference type="PROSITE-ProRule" id="PRU00267"/>
    </source>
</evidence>
<gene>
    <name evidence="7" type="ORF">ONB1V03_LOCUS2365</name>
</gene>
<evidence type="ECO:0000313" key="8">
    <source>
        <dbReference type="Proteomes" id="UP000728032"/>
    </source>
</evidence>
<protein>
    <recommendedName>
        <fullName evidence="6">HMG box domain-containing protein</fullName>
    </recommendedName>
</protein>
<dbReference type="PANTHER" id="PTHR48112:SF22">
    <property type="entry name" value="MITOCHONDRIAL TRANSCRIPTION FACTOR A, ISOFORM B"/>
    <property type="match status" value="1"/>
</dbReference>
<comment type="subcellular location">
    <subcellularLocation>
        <location evidence="1">Nucleus</location>
    </subcellularLocation>
</comment>
<feature type="compositionally biased region" description="Low complexity" evidence="5">
    <location>
        <begin position="130"/>
        <end position="141"/>
    </location>
</feature>
<feature type="region of interest" description="Disordered" evidence="5">
    <location>
        <begin position="14"/>
        <end position="38"/>
    </location>
</feature>
<dbReference type="GO" id="GO:0006357">
    <property type="term" value="P:regulation of transcription by RNA polymerase II"/>
    <property type="evidence" value="ECO:0007669"/>
    <property type="project" value="TreeGrafter"/>
</dbReference>
<keyword evidence="8" id="KW-1185">Reference proteome</keyword>
<dbReference type="PROSITE" id="PS50118">
    <property type="entry name" value="HMG_BOX_2"/>
    <property type="match status" value="1"/>
</dbReference>
<feature type="compositionally biased region" description="Basic and acidic residues" evidence="5">
    <location>
        <begin position="14"/>
        <end position="37"/>
    </location>
</feature>
<dbReference type="InterPro" id="IPR036910">
    <property type="entry name" value="HMG_box_dom_sf"/>
</dbReference>
<sequence>MSFQSKFAEFVRRDQTMTSRHSDTHTDHTDTDSDLTHHRNNYLNRYSKLKKRCDAIKSDNERLIQNIHQMKTLSHKYRQQKKIIIKRLAKHRDNYMSYDLPLFLEVHHFIAKDESIAQPSSDVKTKHLMSKSNTNTTNMTSKAKKSKPNASRNEITSNGTVYVVPKKPINPYLLFCQENRSSLQERYHIKHNTEMTHQELTKALAQQWHELSVTAKQVYYNLFNNDKIRYENEMKIFAANSNKESANKTID</sequence>
<keyword evidence="3 4" id="KW-0539">Nucleus</keyword>
<proteinExistence type="predicted"/>
<keyword evidence="2 4" id="KW-0238">DNA-binding</keyword>
<dbReference type="Proteomes" id="UP000728032">
    <property type="component" value="Unassembled WGS sequence"/>
</dbReference>
<dbReference type="Pfam" id="PF24245">
    <property type="entry name" value="INO80F"/>
    <property type="match status" value="1"/>
</dbReference>
<dbReference type="Gene3D" id="1.10.30.10">
    <property type="entry name" value="High mobility group box domain"/>
    <property type="match status" value="1"/>
</dbReference>
<evidence type="ECO:0000256" key="1">
    <source>
        <dbReference type="ARBA" id="ARBA00004123"/>
    </source>
</evidence>
<evidence type="ECO:0000256" key="2">
    <source>
        <dbReference type="ARBA" id="ARBA00023125"/>
    </source>
</evidence>